<reference evidence="2" key="1">
    <citation type="submission" date="2018-04" db="EMBL/GenBank/DDBJ databases">
        <title>Transcriptome assembly of Sipha flava.</title>
        <authorList>
            <person name="Scully E.D."/>
            <person name="Geib S.M."/>
            <person name="Palmer N.A."/>
            <person name="Koch K."/>
            <person name="Bradshaw J."/>
            <person name="Heng-Moss T."/>
            <person name="Sarath G."/>
        </authorList>
    </citation>
    <scope>NUCLEOTIDE SEQUENCE</scope>
</reference>
<accession>A0A2S2Q3B2</accession>
<name>A0A2S2Q3B2_9HEMI</name>
<sequence length="157" mass="17390">MHKKCWLSTIDRLADGEPTASAALHHDHQSVDITKEVTASATLHHGLHSDVGTADAGTSTNLNHGHQSVVGTADAETEEAGDPGADLMLTTEVKWLWNKGTTTVLWLKVELKLRGEHYVSESMLYVSRELWDRVLNFMQGEIANVRRRNGDGEHVRN</sequence>
<dbReference type="AlphaFoldDB" id="A0A2S2Q3B2"/>
<organism evidence="2">
    <name type="scientific">Sipha flava</name>
    <name type="common">yellow sugarcane aphid</name>
    <dbReference type="NCBI Taxonomy" id="143950"/>
    <lineage>
        <taxon>Eukaryota</taxon>
        <taxon>Metazoa</taxon>
        <taxon>Ecdysozoa</taxon>
        <taxon>Arthropoda</taxon>
        <taxon>Hexapoda</taxon>
        <taxon>Insecta</taxon>
        <taxon>Pterygota</taxon>
        <taxon>Neoptera</taxon>
        <taxon>Paraneoptera</taxon>
        <taxon>Hemiptera</taxon>
        <taxon>Sternorrhyncha</taxon>
        <taxon>Aphidomorpha</taxon>
        <taxon>Aphidoidea</taxon>
        <taxon>Aphididae</taxon>
        <taxon>Sipha</taxon>
    </lineage>
</organism>
<dbReference type="EMBL" id="GGMS01002937">
    <property type="protein sequence ID" value="MBY72140.1"/>
    <property type="molecule type" value="Transcribed_RNA"/>
</dbReference>
<gene>
    <name evidence="2" type="ORF">g.22988</name>
</gene>
<evidence type="ECO:0000256" key="1">
    <source>
        <dbReference type="SAM" id="MobiDB-lite"/>
    </source>
</evidence>
<protein>
    <submittedName>
        <fullName evidence="2">Uncharacterized protein</fullName>
    </submittedName>
</protein>
<feature type="region of interest" description="Disordered" evidence="1">
    <location>
        <begin position="48"/>
        <end position="83"/>
    </location>
</feature>
<feature type="compositionally biased region" description="Polar residues" evidence="1">
    <location>
        <begin position="56"/>
        <end position="70"/>
    </location>
</feature>
<proteinExistence type="predicted"/>
<evidence type="ECO:0000313" key="2">
    <source>
        <dbReference type="EMBL" id="MBY72140.1"/>
    </source>
</evidence>